<dbReference type="GO" id="GO:0055085">
    <property type="term" value="P:transmembrane transport"/>
    <property type="evidence" value="ECO:0007669"/>
    <property type="project" value="InterPro"/>
</dbReference>
<dbReference type="GO" id="GO:0016887">
    <property type="term" value="F:ATP hydrolysis activity"/>
    <property type="evidence" value="ECO:0007669"/>
    <property type="project" value="InterPro"/>
</dbReference>
<dbReference type="PROSITE" id="PS00211">
    <property type="entry name" value="ABC_TRANSPORTER_1"/>
    <property type="match status" value="1"/>
</dbReference>
<comment type="subcellular location">
    <subcellularLocation>
        <location evidence="2">Cell inner membrane</location>
        <topology evidence="2">Peripheral membrane protein</topology>
        <orientation evidence="2">Cytoplasmic side</orientation>
    </subcellularLocation>
    <subcellularLocation>
        <location evidence="1">Cytoplasm</location>
    </subcellularLocation>
</comment>
<proteinExistence type="inferred from homology"/>
<dbReference type="KEGG" id="fng:JM64_04930"/>
<dbReference type="CDD" id="cd03218">
    <property type="entry name" value="ABC_YhbG"/>
    <property type="match status" value="1"/>
</dbReference>
<dbReference type="Pfam" id="PF00005">
    <property type="entry name" value="ABC_tran"/>
    <property type="match status" value="1"/>
</dbReference>
<feature type="domain" description="ABC transporter" evidence="15">
    <location>
        <begin position="15"/>
        <end position="247"/>
    </location>
</feature>
<dbReference type="AlphaFoldDB" id="A0A172T337"/>
<dbReference type="PATRIC" id="fig|93466.3.peg.1048"/>
<evidence type="ECO:0000256" key="1">
    <source>
        <dbReference type="ARBA" id="ARBA00004496"/>
    </source>
</evidence>
<keyword evidence="7" id="KW-0963">Cytoplasm</keyword>
<dbReference type="InterPro" id="IPR032823">
    <property type="entry name" value="BCA_ABC_TP_C"/>
</dbReference>
<keyword evidence="8" id="KW-0997">Cell inner membrane</keyword>
<evidence type="ECO:0000313" key="17">
    <source>
        <dbReference type="Proteomes" id="UP000077096"/>
    </source>
</evidence>
<dbReference type="InterPro" id="IPR027417">
    <property type="entry name" value="P-loop_NTPase"/>
</dbReference>
<dbReference type="GO" id="GO:0043190">
    <property type="term" value="C:ATP-binding cassette (ABC) transporter complex"/>
    <property type="evidence" value="ECO:0007669"/>
    <property type="project" value="InterPro"/>
</dbReference>
<sequence>MRHKIVETGKDFDQISCEGIYKRFGRKEVLKGVNMYVNTGEVVGLLGPNGSGKTTLFNIILGVVVPTKGKVYFNGKNITNMPIHKRARLGITYLQQETSVFRGLRVEDNIRLVLEFQKLKKKEIESIINNTLTEFGIESLRKQYAFSLSGGEKRRLELARMMSLKPRFVLLDEPFIGIDPKTVKEIQKVVLSLKERGMGVIITDHSVEALKPIVDRLYVIHKGEVLAEGKPEEVLANEMVKTVYLGEE</sequence>
<keyword evidence="9" id="KW-0547">Nucleotide-binding</keyword>
<comment type="subunit">
    <text evidence="14">Component of the lipopolysaccharide transport and assembly complex. The LptBFG transporter is composed of two ATP-binding proteins (LptB) and two transmembrane proteins (LptF and LptG).</text>
</comment>
<evidence type="ECO:0000256" key="3">
    <source>
        <dbReference type="ARBA" id="ARBA00010865"/>
    </source>
</evidence>
<keyword evidence="12" id="KW-0472">Membrane</keyword>
<dbReference type="PANTHER" id="PTHR45772:SF10">
    <property type="entry name" value="LIPOPOLYSACCHARIDE EXPORT SYSTEM ATP-BINDING PROTEIN LPTB"/>
    <property type="match status" value="1"/>
</dbReference>
<evidence type="ECO:0000256" key="5">
    <source>
        <dbReference type="ARBA" id="ARBA00022448"/>
    </source>
</evidence>
<evidence type="ECO:0000256" key="6">
    <source>
        <dbReference type="ARBA" id="ARBA00022475"/>
    </source>
</evidence>
<organism evidence="16 17">
    <name type="scientific">Fervidobacterium pennivorans</name>
    <dbReference type="NCBI Taxonomy" id="93466"/>
    <lineage>
        <taxon>Bacteria</taxon>
        <taxon>Thermotogati</taxon>
        <taxon>Thermotogota</taxon>
        <taxon>Thermotogae</taxon>
        <taxon>Thermotogales</taxon>
        <taxon>Fervidobacteriaceae</taxon>
        <taxon>Fervidobacterium</taxon>
    </lineage>
</organism>
<accession>A0A172T337</accession>
<evidence type="ECO:0000256" key="2">
    <source>
        <dbReference type="ARBA" id="ARBA00004515"/>
    </source>
</evidence>
<dbReference type="NCBIfam" id="TIGR04406">
    <property type="entry name" value="LPS_export_lptB"/>
    <property type="match status" value="1"/>
</dbReference>
<dbReference type="InterPro" id="IPR051120">
    <property type="entry name" value="ABC_AA/LPS_Transport"/>
</dbReference>
<keyword evidence="11" id="KW-1278">Translocase</keyword>
<evidence type="ECO:0000256" key="8">
    <source>
        <dbReference type="ARBA" id="ARBA00022519"/>
    </source>
</evidence>
<evidence type="ECO:0000256" key="14">
    <source>
        <dbReference type="ARBA" id="ARBA00026081"/>
    </source>
</evidence>
<dbReference type="GO" id="GO:0005737">
    <property type="term" value="C:cytoplasm"/>
    <property type="evidence" value="ECO:0007669"/>
    <property type="project" value="UniProtKB-SubCell"/>
</dbReference>
<evidence type="ECO:0000256" key="7">
    <source>
        <dbReference type="ARBA" id="ARBA00022490"/>
    </source>
</evidence>
<dbReference type="EMBL" id="CP011393">
    <property type="protein sequence ID" value="ANE41390.1"/>
    <property type="molecule type" value="Genomic_DNA"/>
</dbReference>
<dbReference type="Proteomes" id="UP000077096">
    <property type="component" value="Chromosome"/>
</dbReference>
<dbReference type="PROSITE" id="PS50893">
    <property type="entry name" value="ABC_TRANSPORTER_2"/>
    <property type="match status" value="1"/>
</dbReference>
<keyword evidence="6" id="KW-1003">Cell membrane</keyword>
<keyword evidence="5" id="KW-0813">Transport</keyword>
<dbReference type="InterPro" id="IPR030921">
    <property type="entry name" value="LPS_export_LptB"/>
</dbReference>
<reference evidence="16 17" key="1">
    <citation type="submission" date="2014-08" db="EMBL/GenBank/DDBJ databases">
        <title>Fervidobacterium pennivorans DYC genome.</title>
        <authorList>
            <person name="Wushke S."/>
        </authorList>
    </citation>
    <scope>NUCLEOTIDE SEQUENCE [LARGE SCALE GENOMIC DNA]</scope>
    <source>
        <strain evidence="16 17">DYC</strain>
    </source>
</reference>
<evidence type="ECO:0000256" key="4">
    <source>
        <dbReference type="ARBA" id="ARBA00017803"/>
    </source>
</evidence>
<dbReference type="SMART" id="SM00382">
    <property type="entry name" value="AAA"/>
    <property type="match status" value="1"/>
</dbReference>
<dbReference type="InterPro" id="IPR003439">
    <property type="entry name" value="ABC_transporter-like_ATP-bd"/>
</dbReference>
<dbReference type="OrthoDB" id="48612at2"/>
<evidence type="ECO:0000256" key="12">
    <source>
        <dbReference type="ARBA" id="ARBA00023136"/>
    </source>
</evidence>
<dbReference type="GO" id="GO:0005524">
    <property type="term" value="F:ATP binding"/>
    <property type="evidence" value="ECO:0007669"/>
    <property type="project" value="UniProtKB-KW"/>
</dbReference>
<dbReference type="Pfam" id="PF12399">
    <property type="entry name" value="BCA_ABC_TP_C"/>
    <property type="match status" value="1"/>
</dbReference>
<evidence type="ECO:0000256" key="11">
    <source>
        <dbReference type="ARBA" id="ARBA00022967"/>
    </source>
</evidence>
<dbReference type="PANTHER" id="PTHR45772">
    <property type="entry name" value="CONSERVED COMPONENT OF ABC TRANSPORTER FOR NATURAL AMINO ACIDS-RELATED"/>
    <property type="match status" value="1"/>
</dbReference>
<dbReference type="Gene3D" id="3.40.50.300">
    <property type="entry name" value="P-loop containing nucleotide triphosphate hydrolases"/>
    <property type="match status" value="1"/>
</dbReference>
<name>A0A172T337_FERPE</name>
<evidence type="ECO:0000256" key="13">
    <source>
        <dbReference type="ARBA" id="ARBA00024818"/>
    </source>
</evidence>
<evidence type="ECO:0000256" key="9">
    <source>
        <dbReference type="ARBA" id="ARBA00022741"/>
    </source>
</evidence>
<protein>
    <recommendedName>
        <fullName evidence="4">Lipopolysaccharide export system ATP-binding protein LptB</fullName>
    </recommendedName>
</protein>
<dbReference type="InterPro" id="IPR003593">
    <property type="entry name" value="AAA+_ATPase"/>
</dbReference>
<evidence type="ECO:0000259" key="15">
    <source>
        <dbReference type="PROSITE" id="PS50893"/>
    </source>
</evidence>
<dbReference type="SUPFAM" id="SSF52540">
    <property type="entry name" value="P-loop containing nucleoside triphosphate hydrolases"/>
    <property type="match status" value="1"/>
</dbReference>
<dbReference type="InterPro" id="IPR017871">
    <property type="entry name" value="ABC_transporter-like_CS"/>
</dbReference>
<gene>
    <name evidence="16" type="ORF">JM64_04930</name>
</gene>
<evidence type="ECO:0000256" key="10">
    <source>
        <dbReference type="ARBA" id="ARBA00022840"/>
    </source>
</evidence>
<keyword evidence="10" id="KW-0067">ATP-binding</keyword>
<comment type="similarity">
    <text evidence="3">Belongs to the ABC transporter superfamily. Outer membrane lipopolysaccharide export (TC 1.B.42) family.</text>
</comment>
<evidence type="ECO:0000313" key="16">
    <source>
        <dbReference type="EMBL" id="ANE41390.1"/>
    </source>
</evidence>
<comment type="function">
    <text evidence="13">Part of the ABC transporter complex LptBFG involved in the translocation of lipopolysaccharide (LPS) from the inner membrane to the outer membrane. Probably responsible for energy coupling to the transport system.</text>
</comment>